<evidence type="ECO:0000256" key="3">
    <source>
        <dbReference type="PROSITE-ProRule" id="PRU00221"/>
    </source>
</evidence>
<dbReference type="STRING" id="1109443.G4TH12"/>
<dbReference type="Pfam" id="PF00400">
    <property type="entry name" value="WD40"/>
    <property type="match status" value="13"/>
</dbReference>
<dbReference type="HOGENOM" id="CLU_000288_6_3_1"/>
<dbReference type="OrthoDB" id="538223at2759"/>
<dbReference type="InterPro" id="IPR015943">
    <property type="entry name" value="WD40/YVTN_repeat-like_dom_sf"/>
</dbReference>
<feature type="repeat" description="WD" evidence="3">
    <location>
        <begin position="985"/>
        <end position="1026"/>
    </location>
</feature>
<feature type="repeat" description="WD" evidence="3">
    <location>
        <begin position="773"/>
        <end position="814"/>
    </location>
</feature>
<protein>
    <recommendedName>
        <fullName evidence="4">Nephrocystin 3-like N-terminal domain-containing protein</fullName>
    </recommendedName>
</protein>
<dbReference type="InParanoid" id="G4TH12"/>
<feature type="repeat" description="WD" evidence="3">
    <location>
        <begin position="1028"/>
        <end position="1069"/>
    </location>
</feature>
<organism evidence="5 6">
    <name type="scientific">Serendipita indica (strain DSM 11827)</name>
    <name type="common">Root endophyte fungus</name>
    <name type="synonym">Piriformospora indica</name>
    <dbReference type="NCBI Taxonomy" id="1109443"/>
    <lineage>
        <taxon>Eukaryota</taxon>
        <taxon>Fungi</taxon>
        <taxon>Dikarya</taxon>
        <taxon>Basidiomycota</taxon>
        <taxon>Agaricomycotina</taxon>
        <taxon>Agaricomycetes</taxon>
        <taxon>Sebacinales</taxon>
        <taxon>Serendipitaceae</taxon>
        <taxon>Serendipita</taxon>
    </lineage>
</organism>
<dbReference type="Gene3D" id="2.130.10.10">
    <property type="entry name" value="YVTN repeat-like/Quinoprotein amine dehydrogenase"/>
    <property type="match status" value="4"/>
</dbReference>
<evidence type="ECO:0000256" key="2">
    <source>
        <dbReference type="ARBA" id="ARBA00022737"/>
    </source>
</evidence>
<name>G4TH12_SERID</name>
<keyword evidence="1 3" id="KW-0853">WD repeat</keyword>
<feature type="repeat" description="WD" evidence="3">
    <location>
        <begin position="816"/>
        <end position="857"/>
    </location>
</feature>
<accession>G4TH12</accession>
<dbReference type="PRINTS" id="PR00320">
    <property type="entry name" value="GPROTEINBRPT"/>
</dbReference>
<dbReference type="OMA" id="TERITCI"/>
<dbReference type="eggNOG" id="KOG0271">
    <property type="taxonomic scope" value="Eukaryota"/>
</dbReference>
<dbReference type="PROSITE" id="PS00678">
    <property type="entry name" value="WD_REPEATS_1"/>
    <property type="match status" value="6"/>
</dbReference>
<feature type="repeat" description="WD" evidence="3">
    <location>
        <begin position="1155"/>
        <end position="1198"/>
    </location>
</feature>
<dbReference type="PROSITE" id="PS50082">
    <property type="entry name" value="WD_REPEATS_2"/>
    <property type="match status" value="10"/>
</dbReference>
<dbReference type="InterPro" id="IPR001680">
    <property type="entry name" value="WD40_rpt"/>
</dbReference>
<dbReference type="PANTHER" id="PTHR19848:SF8">
    <property type="entry name" value="F-BOX AND WD REPEAT DOMAIN CONTAINING 7"/>
    <property type="match status" value="1"/>
</dbReference>
<comment type="caution">
    <text evidence="5">The sequence shown here is derived from an EMBL/GenBank/DDBJ whole genome shotgun (WGS) entry which is preliminary data.</text>
</comment>
<dbReference type="SUPFAM" id="SSF50978">
    <property type="entry name" value="WD40 repeat-like"/>
    <property type="match status" value="2"/>
</dbReference>
<evidence type="ECO:0000313" key="5">
    <source>
        <dbReference type="EMBL" id="CCA70611.1"/>
    </source>
</evidence>
<dbReference type="InterPro" id="IPR056884">
    <property type="entry name" value="NPHP3-like_N"/>
</dbReference>
<dbReference type="InterPro" id="IPR059179">
    <property type="entry name" value="MLKL-like_MCAfunc"/>
</dbReference>
<feature type="repeat" description="WD" evidence="3">
    <location>
        <begin position="859"/>
        <end position="900"/>
    </location>
</feature>
<dbReference type="eggNOG" id="KOG0272">
    <property type="taxonomic scope" value="Eukaryota"/>
</dbReference>
<dbReference type="InterPro" id="IPR020472">
    <property type="entry name" value="WD40_PAC1"/>
</dbReference>
<dbReference type="Pfam" id="PF24883">
    <property type="entry name" value="NPHP3_N"/>
    <property type="match status" value="1"/>
</dbReference>
<dbReference type="PROSITE" id="PS50294">
    <property type="entry name" value="WD_REPEATS_REGION"/>
    <property type="match status" value="10"/>
</dbReference>
<dbReference type="InterPro" id="IPR019775">
    <property type="entry name" value="WD40_repeat_CS"/>
</dbReference>
<dbReference type="InterPro" id="IPR036322">
    <property type="entry name" value="WD40_repeat_dom_sf"/>
</dbReference>
<feature type="repeat" description="WD" evidence="3">
    <location>
        <begin position="730"/>
        <end position="771"/>
    </location>
</feature>
<dbReference type="Gene3D" id="3.40.50.300">
    <property type="entry name" value="P-loop containing nucleotide triphosphate hydrolases"/>
    <property type="match status" value="1"/>
</dbReference>
<dbReference type="Proteomes" id="UP000007148">
    <property type="component" value="Unassembled WGS sequence"/>
</dbReference>
<feature type="domain" description="Nephrocystin 3-like N-terminal" evidence="4">
    <location>
        <begin position="193"/>
        <end position="346"/>
    </location>
</feature>
<dbReference type="InterPro" id="IPR027417">
    <property type="entry name" value="P-loop_NTPase"/>
</dbReference>
<keyword evidence="6" id="KW-1185">Reference proteome</keyword>
<dbReference type="CDD" id="cd21037">
    <property type="entry name" value="MLKL_NTD"/>
    <property type="match status" value="1"/>
</dbReference>
<feature type="repeat" description="WD" evidence="3">
    <location>
        <begin position="1243"/>
        <end position="1284"/>
    </location>
</feature>
<sequence length="1443" mass="160449">MSNSHKKTALEALDGAILAAKIAKATAEATDVAPLKSALEILINVMETIRTVKTNREDWTTFGEELSSQVMALQKALSQCKPPHSTAILQSIISYENKLNIVQSRVRNASSRGLIKSILRYQTDKEHIAELQRETRKCWEEFMQAITVRIHEFAHDIKEEMEGARFNNLTPLRDALGNRHDTCLKGTRVDILESIRRWATDSQALPILWLTDVAGSGKSTVAKTLAIEWKEQGLLGGCFFFYGNQPETAKSDHFCETLAAQLGNNQPQLQNKIIQGIKDIGPSLLMATFEEQWNKLIISALDNTTIIFVIDGLDECNERDRKTILRSLRASIPQEVRKMKVLVTSRPENDIAQFLEPYRSHTESLHDKRLQANQADIAAYVRGRLNDLIQSSVLQQADVEILSERVKCLFLLASTACNAIADAKAPDAILKTLLDPKRNVLQDINRLYSTILAKACGSTHLTGTAAHKEREVTMRVLAAIMAAITPLTIPSIDAILGISVTNRVVKSLSSVLLVESDQTVFVAHQTFTEYLEDDSVSGEFAVDRASAHVLMAKGCLTVMDKELMFNICKLSSSFLRNLDVKDFSQRVSQYISTQLQYSCVYWPTHIAYSTRSFGDEVIERKLTEFTERGRPLHWMEVLSALGRVPAAIRGLQDIGNQLPTGALKDRLVDIRRFLMAFSVPISISIPHIYISSIPFSPTNSYLRQSTADHLTVMSVSIGCPETWPQAPSRWQGHTSCVSSIAFSPDGRRVASGSWDETIRLWDAETGQTIGEPLRGHSSCITCVAFSPDGRCIVSGSWDRTLRLWNVDNGSPIGSPLRAHSREVTCVIFAFDGYYIFSGSRDETICRWDADTGLILGKPLQGHGAEVTSLAVTSDGSLLYSGSKDGMIRVSDAQRGYAEKTTFKIDDDGGICALVLSRDDRLLISSSDKKIQLWDTALYRLTRVLEQDGGLASIALSRNGRHLVSTSWKFLCLWDTETGIALQTQMAGHTGWINAVAFSPSGDFIVSGADDDTICLWETKTRKLVGKPYNGHTERITCIDISHDGQWVVSGSWDNTIRRWDARMREPVGQPLCGHTGRIHSVCVSSDGRYIASGSEDRTVRIWNLQSGEQLGEPLREHSGWVYSVAFSPRGDRLASSGVARILMWDTETRSLLREFEGHSQPIQCVVFSPDLDGRYIASAGSDSSVRLWDSETGDALWKVVMGLNSQVYCLAFSPDGRRMLVGQDDNTITELKTETGERTIGPLQGHGNLVGSVQYSPGSPYFISGADDATIRLWHAETGDLIGQPLLGHSGRVKSVRFSPDGRLIFSASEDLTIRIWDVQMALNQGVSHFRNSEHRVDYGRSNTVTELLDAVSMHILPLKDESNAPKLSHFTLGPRDNTDCLLLEDGWVNCAEGLIYWAPPENRHGLRYPNHLVMPKDSPFRPTLIEFTNFHHGMEWTESWKE</sequence>
<feature type="repeat" description="WD" evidence="3">
    <location>
        <begin position="1071"/>
        <end position="1112"/>
    </location>
</feature>
<dbReference type="SMART" id="SM00320">
    <property type="entry name" value="WD40"/>
    <property type="match status" value="14"/>
</dbReference>
<evidence type="ECO:0000259" key="4">
    <source>
        <dbReference type="Pfam" id="PF24883"/>
    </source>
</evidence>
<feature type="repeat" description="WD" evidence="3">
    <location>
        <begin position="1286"/>
        <end position="1320"/>
    </location>
</feature>
<reference evidence="5 6" key="1">
    <citation type="journal article" date="2011" name="PLoS Pathog.">
        <title>Endophytic Life Strategies Decoded by Genome and Transcriptome Analyses of the Mutualistic Root Symbiont Piriformospora indica.</title>
        <authorList>
            <person name="Zuccaro A."/>
            <person name="Lahrmann U."/>
            <person name="Guldener U."/>
            <person name="Langen G."/>
            <person name="Pfiffi S."/>
            <person name="Biedenkopf D."/>
            <person name="Wong P."/>
            <person name="Samans B."/>
            <person name="Grimm C."/>
            <person name="Basiewicz M."/>
            <person name="Murat C."/>
            <person name="Martin F."/>
            <person name="Kogel K.H."/>
        </authorList>
    </citation>
    <scope>NUCLEOTIDE SEQUENCE [LARGE SCALE GENOMIC DNA]</scope>
    <source>
        <strain evidence="5 6">DSM 11827</strain>
    </source>
</reference>
<proteinExistence type="predicted"/>
<gene>
    <name evidence="5" type="ORF">PIIN_04548</name>
</gene>
<dbReference type="EMBL" id="CAFZ01000088">
    <property type="protein sequence ID" value="CCA70611.1"/>
    <property type="molecule type" value="Genomic_DNA"/>
</dbReference>
<evidence type="ECO:0000313" key="6">
    <source>
        <dbReference type="Proteomes" id="UP000007148"/>
    </source>
</evidence>
<dbReference type="PANTHER" id="PTHR19848">
    <property type="entry name" value="WD40 REPEAT PROTEIN"/>
    <property type="match status" value="1"/>
</dbReference>
<dbReference type="SUPFAM" id="SSF52540">
    <property type="entry name" value="P-loop containing nucleoside triphosphate hydrolases"/>
    <property type="match status" value="1"/>
</dbReference>
<dbReference type="CDD" id="cd00200">
    <property type="entry name" value="WD40"/>
    <property type="match status" value="2"/>
</dbReference>
<keyword evidence="2" id="KW-0677">Repeat</keyword>
<evidence type="ECO:0000256" key="1">
    <source>
        <dbReference type="ARBA" id="ARBA00022574"/>
    </source>
</evidence>